<protein>
    <recommendedName>
        <fullName evidence="2">YCII-related domain-containing protein</fullName>
    </recommendedName>
</protein>
<organism evidence="3 4">
    <name type="scientific">Marinitoga aeolica</name>
    <dbReference type="NCBI Taxonomy" id="2809031"/>
    <lineage>
        <taxon>Bacteria</taxon>
        <taxon>Thermotogati</taxon>
        <taxon>Thermotogota</taxon>
        <taxon>Thermotogae</taxon>
        <taxon>Petrotogales</taxon>
        <taxon>Petrotogaceae</taxon>
        <taxon>Marinitoga</taxon>
    </lineage>
</organism>
<dbReference type="Pfam" id="PF03795">
    <property type="entry name" value="YCII"/>
    <property type="match status" value="1"/>
</dbReference>
<dbReference type="InterPro" id="IPR005545">
    <property type="entry name" value="YCII"/>
</dbReference>
<evidence type="ECO:0000313" key="3">
    <source>
        <dbReference type="EMBL" id="WGS64582.1"/>
    </source>
</evidence>
<dbReference type="InterPro" id="IPR011008">
    <property type="entry name" value="Dimeric_a/b-barrel"/>
</dbReference>
<dbReference type="Proteomes" id="UP001232493">
    <property type="component" value="Chromosome"/>
</dbReference>
<proteinExistence type="inferred from homology"/>
<reference evidence="3 4" key="1">
    <citation type="submission" date="2021-02" db="EMBL/GenBank/DDBJ databases">
        <title>Characterization of Marinitoga sp. nov. str. BP5-C20A.</title>
        <authorList>
            <person name="Erauso G."/>
            <person name="Postec A."/>
        </authorList>
    </citation>
    <scope>NUCLEOTIDE SEQUENCE [LARGE SCALE GENOMIC DNA]</scope>
    <source>
        <strain evidence="3 4">BP5-C20A</strain>
    </source>
</reference>
<dbReference type="Gene3D" id="3.30.70.1060">
    <property type="entry name" value="Dimeric alpha+beta barrel"/>
    <property type="match status" value="1"/>
</dbReference>
<evidence type="ECO:0000259" key="2">
    <source>
        <dbReference type="Pfam" id="PF03795"/>
    </source>
</evidence>
<name>A0ABY8PPL2_9BACT</name>
<evidence type="ECO:0000256" key="1">
    <source>
        <dbReference type="ARBA" id="ARBA00007689"/>
    </source>
</evidence>
<comment type="similarity">
    <text evidence="1">Belongs to the YciI family.</text>
</comment>
<gene>
    <name evidence="3" type="ORF">JRV97_09425</name>
</gene>
<sequence length="100" mass="11889">MRQFIYILKLIPKYMDENNWTEETNEIISRHFFRLKEYTEKGKIILVGRVPDESDPESFGIVIFEEENEEKANEFMQNDPAVKEGIMTAKLFPFKVALIR</sequence>
<dbReference type="SUPFAM" id="SSF54909">
    <property type="entry name" value="Dimeric alpha+beta barrel"/>
    <property type="match status" value="1"/>
</dbReference>
<keyword evidence="4" id="KW-1185">Reference proteome</keyword>
<evidence type="ECO:0000313" key="4">
    <source>
        <dbReference type="Proteomes" id="UP001232493"/>
    </source>
</evidence>
<dbReference type="RefSeq" id="WP_280998344.1">
    <property type="nucleotide sequence ID" value="NZ_CP069362.1"/>
</dbReference>
<accession>A0ABY8PPL2</accession>
<feature type="domain" description="YCII-related" evidence="2">
    <location>
        <begin position="15"/>
        <end position="88"/>
    </location>
</feature>
<dbReference type="EMBL" id="CP069362">
    <property type="protein sequence ID" value="WGS64582.1"/>
    <property type="molecule type" value="Genomic_DNA"/>
</dbReference>